<gene>
    <name evidence="3" type="ORF">PMYSY11_2334</name>
</gene>
<organism evidence="3">
    <name type="scientific">Pseudomonas marincola</name>
    <dbReference type="NCBI Taxonomy" id="437900"/>
    <lineage>
        <taxon>Bacteria</taxon>
        <taxon>Pseudomonadati</taxon>
        <taxon>Pseudomonadota</taxon>
        <taxon>Gammaproteobacteria</taxon>
        <taxon>Pseudomonadales</taxon>
        <taxon>Pseudomonadaceae</taxon>
        <taxon>Pseudomonas</taxon>
    </lineage>
</organism>
<feature type="region of interest" description="Disordered" evidence="1">
    <location>
        <begin position="55"/>
        <end position="76"/>
    </location>
</feature>
<keyword evidence="2" id="KW-0732">Signal</keyword>
<name>A0A653E3R5_9PSED</name>
<evidence type="ECO:0000313" key="3">
    <source>
        <dbReference type="EMBL" id="VEV97379.1"/>
    </source>
</evidence>
<evidence type="ECO:0000256" key="1">
    <source>
        <dbReference type="SAM" id="MobiDB-lite"/>
    </source>
</evidence>
<feature type="signal peptide" evidence="2">
    <location>
        <begin position="1"/>
        <end position="21"/>
    </location>
</feature>
<feature type="chain" id="PRO_5025014168" description="Lipoprotein" evidence="2">
    <location>
        <begin position="22"/>
        <end position="153"/>
    </location>
</feature>
<dbReference type="RefSeq" id="WP_150548323.1">
    <property type="nucleotide sequence ID" value="NZ_LR215729.2"/>
</dbReference>
<dbReference type="EMBL" id="LR215729">
    <property type="protein sequence ID" value="VEV97379.1"/>
    <property type="molecule type" value="Genomic_DNA"/>
</dbReference>
<dbReference type="AlphaFoldDB" id="A0A653E3R5"/>
<accession>A0A653E3R5</accession>
<protein>
    <recommendedName>
        <fullName evidence="4">Lipoprotein</fullName>
    </recommendedName>
</protein>
<evidence type="ECO:0008006" key="4">
    <source>
        <dbReference type="Google" id="ProtNLM"/>
    </source>
</evidence>
<sequence length="153" mass="16295">MRINTLLVGAVVSLVCLNANAIDSKYREKLERSGCTQISEMQGCDINKTKAENAKAGYGSSQTEATPKASTGHGDRQLTAVSDEGLTVAKIRIDAKNQVWVNGKSVKAKHTGGALHFQQGMITYTVTDNPDAASFWMDTDAGTKGDIKAQSGM</sequence>
<reference evidence="3" key="1">
    <citation type="submission" date="2019-02" db="EMBL/GenBank/DDBJ databases">
        <authorList>
            <consortium name="Genoscope - CEA"/>
            <person name="William W."/>
        </authorList>
    </citation>
    <scope>NUCLEOTIDE SEQUENCE [LARGE SCALE GENOMIC DNA]</scope>
    <source>
        <strain evidence="3">YSy11</strain>
    </source>
</reference>
<evidence type="ECO:0000256" key="2">
    <source>
        <dbReference type="SAM" id="SignalP"/>
    </source>
</evidence>
<feature type="compositionally biased region" description="Polar residues" evidence="1">
    <location>
        <begin position="59"/>
        <end position="69"/>
    </location>
</feature>
<proteinExistence type="predicted"/>